<dbReference type="AlphaFoldDB" id="A0A9D1F483"/>
<dbReference type="GO" id="GO:0005829">
    <property type="term" value="C:cytosol"/>
    <property type="evidence" value="ECO:0007669"/>
    <property type="project" value="TreeGrafter"/>
</dbReference>
<dbReference type="PANTHER" id="PTHR30419:SF28">
    <property type="entry name" value="HTH-TYPE TRANSCRIPTIONAL REGULATOR BSDA"/>
    <property type="match status" value="1"/>
</dbReference>
<dbReference type="PROSITE" id="PS50931">
    <property type="entry name" value="HTH_LYSR"/>
    <property type="match status" value="1"/>
</dbReference>
<protein>
    <submittedName>
        <fullName evidence="6">LysR family transcriptional regulator</fullName>
    </submittedName>
</protein>
<gene>
    <name evidence="6" type="ORF">IAB46_05725</name>
</gene>
<evidence type="ECO:0000256" key="1">
    <source>
        <dbReference type="ARBA" id="ARBA00009437"/>
    </source>
</evidence>
<organism evidence="6 7">
    <name type="scientific">Candidatus Scybalocola faecigallinarum</name>
    <dbReference type="NCBI Taxonomy" id="2840941"/>
    <lineage>
        <taxon>Bacteria</taxon>
        <taxon>Bacillati</taxon>
        <taxon>Bacillota</taxon>
        <taxon>Clostridia</taxon>
        <taxon>Lachnospirales</taxon>
        <taxon>Lachnospiraceae</taxon>
        <taxon>Lachnospiraceae incertae sedis</taxon>
        <taxon>Candidatus Scybalocola (ex Gilroy et al. 2021)</taxon>
    </lineage>
</organism>
<name>A0A9D1F483_9FIRM</name>
<dbReference type="SUPFAM" id="SSF53850">
    <property type="entry name" value="Periplasmic binding protein-like II"/>
    <property type="match status" value="1"/>
</dbReference>
<dbReference type="PANTHER" id="PTHR30419">
    <property type="entry name" value="HTH-TYPE TRANSCRIPTIONAL REGULATOR YBHD"/>
    <property type="match status" value="1"/>
</dbReference>
<evidence type="ECO:0000313" key="6">
    <source>
        <dbReference type="EMBL" id="HIS47049.1"/>
    </source>
</evidence>
<dbReference type="SUPFAM" id="SSF46785">
    <property type="entry name" value="Winged helix' DNA-binding domain"/>
    <property type="match status" value="1"/>
</dbReference>
<dbReference type="GO" id="GO:0003700">
    <property type="term" value="F:DNA-binding transcription factor activity"/>
    <property type="evidence" value="ECO:0007669"/>
    <property type="project" value="InterPro"/>
</dbReference>
<dbReference type="Pfam" id="PF00126">
    <property type="entry name" value="HTH_1"/>
    <property type="match status" value="1"/>
</dbReference>
<dbReference type="Proteomes" id="UP000823927">
    <property type="component" value="Unassembled WGS sequence"/>
</dbReference>
<dbReference type="GO" id="GO:0003677">
    <property type="term" value="F:DNA binding"/>
    <property type="evidence" value="ECO:0007669"/>
    <property type="project" value="UniProtKB-KW"/>
</dbReference>
<dbReference type="InterPro" id="IPR000847">
    <property type="entry name" value="LysR_HTH_N"/>
</dbReference>
<dbReference type="Gene3D" id="1.10.10.10">
    <property type="entry name" value="Winged helix-like DNA-binding domain superfamily/Winged helix DNA-binding domain"/>
    <property type="match status" value="1"/>
</dbReference>
<keyword evidence="3" id="KW-0238">DNA-binding</keyword>
<dbReference type="EMBL" id="DVIT01000022">
    <property type="protein sequence ID" value="HIS47049.1"/>
    <property type="molecule type" value="Genomic_DNA"/>
</dbReference>
<dbReference type="InterPro" id="IPR036388">
    <property type="entry name" value="WH-like_DNA-bd_sf"/>
</dbReference>
<evidence type="ECO:0000256" key="4">
    <source>
        <dbReference type="ARBA" id="ARBA00023163"/>
    </source>
</evidence>
<dbReference type="Gene3D" id="3.40.190.10">
    <property type="entry name" value="Periplasmic binding protein-like II"/>
    <property type="match status" value="2"/>
</dbReference>
<comment type="caution">
    <text evidence="6">The sequence shown here is derived from an EMBL/GenBank/DDBJ whole genome shotgun (WGS) entry which is preliminary data.</text>
</comment>
<evidence type="ECO:0000256" key="3">
    <source>
        <dbReference type="ARBA" id="ARBA00023125"/>
    </source>
</evidence>
<evidence type="ECO:0000313" key="7">
    <source>
        <dbReference type="Proteomes" id="UP000823927"/>
    </source>
</evidence>
<proteinExistence type="inferred from homology"/>
<evidence type="ECO:0000259" key="5">
    <source>
        <dbReference type="PROSITE" id="PS50931"/>
    </source>
</evidence>
<reference evidence="6" key="1">
    <citation type="submission" date="2020-10" db="EMBL/GenBank/DDBJ databases">
        <authorList>
            <person name="Gilroy R."/>
        </authorList>
    </citation>
    <scope>NUCLEOTIDE SEQUENCE</scope>
    <source>
        <strain evidence="6">CHK178-757</strain>
    </source>
</reference>
<dbReference type="Pfam" id="PF03466">
    <property type="entry name" value="LysR_substrate"/>
    <property type="match status" value="1"/>
</dbReference>
<reference evidence="6" key="2">
    <citation type="journal article" date="2021" name="PeerJ">
        <title>Extensive microbial diversity within the chicken gut microbiome revealed by metagenomics and culture.</title>
        <authorList>
            <person name="Gilroy R."/>
            <person name="Ravi A."/>
            <person name="Getino M."/>
            <person name="Pursley I."/>
            <person name="Horton D.L."/>
            <person name="Alikhan N.F."/>
            <person name="Baker D."/>
            <person name="Gharbi K."/>
            <person name="Hall N."/>
            <person name="Watson M."/>
            <person name="Adriaenssens E.M."/>
            <person name="Foster-Nyarko E."/>
            <person name="Jarju S."/>
            <person name="Secka A."/>
            <person name="Antonio M."/>
            <person name="Oren A."/>
            <person name="Chaudhuri R.R."/>
            <person name="La Ragione R."/>
            <person name="Hildebrand F."/>
            <person name="Pallen M.J."/>
        </authorList>
    </citation>
    <scope>NUCLEOTIDE SEQUENCE</scope>
    <source>
        <strain evidence="6">CHK178-757</strain>
    </source>
</reference>
<evidence type="ECO:0000256" key="2">
    <source>
        <dbReference type="ARBA" id="ARBA00023015"/>
    </source>
</evidence>
<feature type="domain" description="HTH lysR-type" evidence="5">
    <location>
        <begin position="1"/>
        <end position="58"/>
    </location>
</feature>
<dbReference type="FunFam" id="1.10.10.10:FF:000001">
    <property type="entry name" value="LysR family transcriptional regulator"/>
    <property type="match status" value="1"/>
</dbReference>
<dbReference type="InterPro" id="IPR050950">
    <property type="entry name" value="HTH-type_LysR_regulators"/>
</dbReference>
<comment type="similarity">
    <text evidence="1">Belongs to the LysR transcriptional regulatory family.</text>
</comment>
<dbReference type="InterPro" id="IPR005119">
    <property type="entry name" value="LysR_subst-bd"/>
</dbReference>
<sequence>MELLQLYYFQTVARCQHISAAARQLHIAQPALSQTIRRLETELGTPLFDRVGRHICLNRYGQIFLKYTDTVLNALADARAEIAEAQASACRQVTLCVLAASSLLPDILGKFTAHYPQIRFQIIQSANAAAPMPEIDLTIHAAARETVITEKSPKTSPGSAAANAPEASRSASCILLEEPMVIALPARHPLAARKSLALGELSGQPFASLHQNSNLFQITRYYCHQAGFDPQISLSCDNPQAFRELLSLNLGIAMIPAISWPDMSAYGIVTRPISDISCRRCLLLSWDPGRYLNQSAVQLRDFLKDYFARLAKNAPLSPQPSGTGQDQGNGYQ</sequence>
<keyword evidence="2" id="KW-0805">Transcription regulation</keyword>
<accession>A0A9D1F483</accession>
<dbReference type="CDD" id="cd05466">
    <property type="entry name" value="PBP2_LTTR_substrate"/>
    <property type="match status" value="1"/>
</dbReference>
<dbReference type="InterPro" id="IPR036390">
    <property type="entry name" value="WH_DNA-bd_sf"/>
</dbReference>
<keyword evidence="4" id="KW-0804">Transcription</keyword>
<dbReference type="PRINTS" id="PR00039">
    <property type="entry name" value="HTHLYSR"/>
</dbReference>